<feature type="compositionally biased region" description="Polar residues" evidence="1">
    <location>
        <begin position="141"/>
        <end position="157"/>
    </location>
</feature>
<accession>A0ABQ9Y8P7</accession>
<feature type="compositionally biased region" description="Basic and acidic residues" evidence="1">
    <location>
        <begin position="285"/>
        <end position="298"/>
    </location>
</feature>
<name>A0ABQ9Y8P7_9EUKA</name>
<feature type="compositionally biased region" description="Low complexity" evidence="1">
    <location>
        <begin position="314"/>
        <end position="332"/>
    </location>
</feature>
<reference evidence="2 3" key="1">
    <citation type="journal article" date="2022" name="bioRxiv">
        <title>Genomics of Preaxostyla Flagellates Illuminates Evolutionary Transitions and the Path Towards Mitochondrial Loss.</title>
        <authorList>
            <person name="Novak L.V.F."/>
            <person name="Treitli S.C."/>
            <person name="Pyrih J."/>
            <person name="Halakuc P."/>
            <person name="Pipaliya S.V."/>
            <person name="Vacek V."/>
            <person name="Brzon O."/>
            <person name="Soukal P."/>
            <person name="Eme L."/>
            <person name="Dacks J.B."/>
            <person name="Karnkowska A."/>
            <person name="Elias M."/>
            <person name="Hampl V."/>
        </authorList>
    </citation>
    <scope>NUCLEOTIDE SEQUENCE [LARGE SCALE GENOMIC DNA]</scope>
    <source>
        <strain evidence="2">NAU3</strain>
        <tissue evidence="2">Gut</tissue>
    </source>
</reference>
<feature type="region of interest" description="Disordered" evidence="1">
    <location>
        <begin position="285"/>
        <end position="336"/>
    </location>
</feature>
<evidence type="ECO:0000313" key="2">
    <source>
        <dbReference type="EMBL" id="KAK2960123.1"/>
    </source>
</evidence>
<dbReference type="EMBL" id="JARBJD010000025">
    <property type="protein sequence ID" value="KAK2960123.1"/>
    <property type="molecule type" value="Genomic_DNA"/>
</dbReference>
<gene>
    <name evidence="2" type="ORF">BLNAU_5006</name>
</gene>
<protein>
    <submittedName>
        <fullName evidence="2">Uncharacterized protein</fullName>
    </submittedName>
</protein>
<feature type="compositionally biased region" description="Basic and acidic residues" evidence="1">
    <location>
        <begin position="639"/>
        <end position="648"/>
    </location>
</feature>
<feature type="compositionally biased region" description="Basic and acidic residues" evidence="1">
    <location>
        <begin position="368"/>
        <end position="378"/>
    </location>
</feature>
<feature type="region of interest" description="Disordered" evidence="1">
    <location>
        <begin position="626"/>
        <end position="660"/>
    </location>
</feature>
<comment type="caution">
    <text evidence="2">The sequence shown here is derived from an EMBL/GenBank/DDBJ whole genome shotgun (WGS) entry which is preliminary data.</text>
</comment>
<feature type="region of interest" description="Disordered" evidence="1">
    <location>
        <begin position="200"/>
        <end position="237"/>
    </location>
</feature>
<keyword evidence="3" id="KW-1185">Reference proteome</keyword>
<evidence type="ECO:0000313" key="3">
    <source>
        <dbReference type="Proteomes" id="UP001281761"/>
    </source>
</evidence>
<proteinExistence type="predicted"/>
<sequence>MERRSFGMCGDSDVKPLFPVPSSASTLPLSLPDLYSAVTSHLASLPSENQKSRKNVGTAKKENILPLVAAQRKEREAVLKELFVNDASHIVSIYNSVSMESALSEAGKATKNDADGYGMFEDRIQKVVKQMKTQADHSKIKVSQSPGRTQDNPTQLMKSGESRRSQKSLLQRQQTNVMKKPAGIQAAEVNEILTTLSVMEGGGEKKGSAGSVGSPTHSEEETERDYLRPGQGHLGYWGSREEEGLRYAEQKEERTDSRSVVKRARLEMTSSQFVPTDITAELEEAARRGKKEERVGEKRRAKTLSPPLNTLRHSVQSVSSTTATAATQNTANRRGSPLLRFSVDSKENWLAMSQLKATRSKSPVLVGEKTKESRRVERSVGMSVDSVATRKSGKSWMDRSSGLETTDASLALPHLPQSSNQTPLSGKTHSSRVAVELAMKTLQNDSTSQSHPKSAFVGVTGKTRTRPVIHTSTQSQRGVNGEEIAKAQPIPNPDFVLQEGMGTRVVKTSSIGGILQHATKLSGFEVWPAELDFGEMSGTTGAGLENGKCLERNDGNLYRTHFVIQNNGLDSERWMVSTFDGKRGCFRVTTAPSLVAPGMSVKVNVECNTAIVKRGVCEKEGVRTVRERVGDSEGESGDEAERSRKPVDSQKPSDPLPFSYSTSETIIKPILGGCGPAGRWGVFRFGEKNEKCFGNGQKSRLGKIIWSQCAVQGRKELFGERTVDDVTVKDSRIENDEPKRANNFWTIGGDPRIYILVRDLVASSAGSPTDFVPSIVIVLSSPHSSVVAAALSFLNRTNQCVSPEIRLRLMESGLISDLLRIVQPYTLQISGNEIRLKSIIEIITTDISLASAGTTLELHIVYTNLIATVLVTAQPHT</sequence>
<evidence type="ECO:0000256" key="1">
    <source>
        <dbReference type="SAM" id="MobiDB-lite"/>
    </source>
</evidence>
<dbReference type="Proteomes" id="UP001281761">
    <property type="component" value="Unassembled WGS sequence"/>
</dbReference>
<organism evidence="2 3">
    <name type="scientific">Blattamonas nauphoetae</name>
    <dbReference type="NCBI Taxonomy" id="2049346"/>
    <lineage>
        <taxon>Eukaryota</taxon>
        <taxon>Metamonada</taxon>
        <taxon>Preaxostyla</taxon>
        <taxon>Oxymonadida</taxon>
        <taxon>Blattamonas</taxon>
    </lineage>
</organism>
<feature type="region of interest" description="Disordered" evidence="1">
    <location>
        <begin position="361"/>
        <end position="382"/>
    </location>
</feature>
<feature type="region of interest" description="Disordered" evidence="1">
    <location>
        <begin position="133"/>
        <end position="181"/>
    </location>
</feature>